<evidence type="ECO:0000313" key="2">
    <source>
        <dbReference type="Proteomes" id="UP001055879"/>
    </source>
</evidence>
<reference evidence="1 2" key="2">
    <citation type="journal article" date="2022" name="Mol. Ecol. Resour.">
        <title>The genomes of chicory, endive, great burdock and yacon provide insights into Asteraceae paleo-polyploidization history and plant inulin production.</title>
        <authorList>
            <person name="Fan W."/>
            <person name="Wang S."/>
            <person name="Wang H."/>
            <person name="Wang A."/>
            <person name="Jiang F."/>
            <person name="Liu H."/>
            <person name="Zhao H."/>
            <person name="Xu D."/>
            <person name="Zhang Y."/>
        </authorList>
    </citation>
    <scope>NUCLEOTIDE SEQUENCE [LARGE SCALE GENOMIC DNA]</scope>
    <source>
        <strain evidence="2">cv. Niubang</strain>
    </source>
</reference>
<keyword evidence="2" id="KW-1185">Reference proteome</keyword>
<organism evidence="1 2">
    <name type="scientific">Arctium lappa</name>
    <name type="common">Greater burdock</name>
    <name type="synonym">Lappa major</name>
    <dbReference type="NCBI Taxonomy" id="4217"/>
    <lineage>
        <taxon>Eukaryota</taxon>
        <taxon>Viridiplantae</taxon>
        <taxon>Streptophyta</taxon>
        <taxon>Embryophyta</taxon>
        <taxon>Tracheophyta</taxon>
        <taxon>Spermatophyta</taxon>
        <taxon>Magnoliopsida</taxon>
        <taxon>eudicotyledons</taxon>
        <taxon>Gunneridae</taxon>
        <taxon>Pentapetalae</taxon>
        <taxon>asterids</taxon>
        <taxon>campanulids</taxon>
        <taxon>Asterales</taxon>
        <taxon>Asteraceae</taxon>
        <taxon>Carduoideae</taxon>
        <taxon>Cardueae</taxon>
        <taxon>Arctiinae</taxon>
        <taxon>Arctium</taxon>
    </lineage>
</organism>
<gene>
    <name evidence="1" type="ORF">L6452_09401</name>
</gene>
<name>A0ACB9DJZ1_ARCLA</name>
<protein>
    <submittedName>
        <fullName evidence="1">Uncharacterized protein</fullName>
    </submittedName>
</protein>
<reference evidence="2" key="1">
    <citation type="journal article" date="2022" name="Mol. Ecol. Resour.">
        <title>The genomes of chicory, endive, great burdock and yacon provide insights into Asteraceae palaeo-polyploidization history and plant inulin production.</title>
        <authorList>
            <person name="Fan W."/>
            <person name="Wang S."/>
            <person name="Wang H."/>
            <person name="Wang A."/>
            <person name="Jiang F."/>
            <person name="Liu H."/>
            <person name="Zhao H."/>
            <person name="Xu D."/>
            <person name="Zhang Y."/>
        </authorList>
    </citation>
    <scope>NUCLEOTIDE SEQUENCE [LARGE SCALE GENOMIC DNA]</scope>
    <source>
        <strain evidence="2">cv. Niubang</strain>
    </source>
</reference>
<accession>A0ACB9DJZ1</accession>
<dbReference type="EMBL" id="CM042049">
    <property type="protein sequence ID" value="KAI3746959.1"/>
    <property type="molecule type" value="Genomic_DNA"/>
</dbReference>
<dbReference type="Proteomes" id="UP001055879">
    <property type="component" value="Linkage Group LG03"/>
</dbReference>
<comment type="caution">
    <text evidence="1">The sequence shown here is derived from an EMBL/GenBank/DDBJ whole genome shotgun (WGS) entry which is preliminary data.</text>
</comment>
<sequence>MTKWDKSNYILVVIALASSNHRFCFSFIIIIIILSSPIHAFCLYIDRWLKTVFRNVGQQQLKVDVYCWCFCSCTIALCIHPWFNPQIS</sequence>
<proteinExistence type="predicted"/>
<evidence type="ECO:0000313" key="1">
    <source>
        <dbReference type="EMBL" id="KAI3746959.1"/>
    </source>
</evidence>